<dbReference type="GO" id="GO:0008623">
    <property type="term" value="C:CHRAC"/>
    <property type="evidence" value="ECO:0007669"/>
    <property type="project" value="TreeGrafter"/>
</dbReference>
<feature type="region of interest" description="Disordered" evidence="14">
    <location>
        <begin position="1141"/>
        <end position="1266"/>
    </location>
</feature>
<evidence type="ECO:0000256" key="1">
    <source>
        <dbReference type="ARBA" id="ARBA00004123"/>
    </source>
</evidence>
<dbReference type="PROSITE" id="PS50014">
    <property type="entry name" value="BROMODOMAIN_2"/>
    <property type="match status" value="1"/>
</dbReference>
<dbReference type="InterPro" id="IPR001487">
    <property type="entry name" value="Bromodomain"/>
</dbReference>
<dbReference type="InterPro" id="IPR019786">
    <property type="entry name" value="Zinc_finger_PHD-type_CS"/>
</dbReference>
<dbReference type="SUPFAM" id="SSF57903">
    <property type="entry name" value="FYVE/PHD zinc finger"/>
    <property type="match status" value="1"/>
</dbReference>
<dbReference type="EMBL" id="CADEPM010000004">
    <property type="protein sequence ID" value="CAB3405395.1"/>
    <property type="molecule type" value="Genomic_DNA"/>
</dbReference>
<feature type="coiled-coil region" evidence="13">
    <location>
        <begin position="381"/>
        <end position="415"/>
    </location>
</feature>
<dbReference type="Pfam" id="PF15612">
    <property type="entry name" value="WHIM1"/>
    <property type="match status" value="1"/>
</dbReference>
<dbReference type="SUPFAM" id="SSF47370">
    <property type="entry name" value="Bromodomain"/>
    <property type="match status" value="1"/>
</dbReference>
<dbReference type="OrthoDB" id="332390at2759"/>
<dbReference type="GO" id="GO:0006338">
    <property type="term" value="P:chromatin remodeling"/>
    <property type="evidence" value="ECO:0007669"/>
    <property type="project" value="InterPro"/>
</dbReference>
<evidence type="ECO:0000256" key="10">
    <source>
        <dbReference type="PROSITE-ProRule" id="PRU00035"/>
    </source>
</evidence>
<evidence type="ECO:0000259" key="16">
    <source>
        <dbReference type="PROSITE" id="PS50016"/>
    </source>
</evidence>
<dbReference type="InterPro" id="IPR018501">
    <property type="entry name" value="DDT_dom"/>
</dbReference>
<feature type="compositionally biased region" description="Polar residues" evidence="14">
    <location>
        <begin position="1164"/>
        <end position="1181"/>
    </location>
</feature>
<evidence type="ECO:0000256" key="7">
    <source>
        <dbReference type="ARBA" id="ARBA00023117"/>
    </source>
</evidence>
<accession>A0A8S1EVE3</accession>
<dbReference type="Pfam" id="PF10537">
    <property type="entry name" value="WAC_Acf1_DNA_bd"/>
    <property type="match status" value="1"/>
</dbReference>
<evidence type="ECO:0000256" key="2">
    <source>
        <dbReference type="ARBA" id="ARBA00022723"/>
    </source>
</evidence>
<dbReference type="InterPro" id="IPR013083">
    <property type="entry name" value="Znf_RING/FYVE/PHD"/>
</dbReference>
<feature type="domain" description="Bromo" evidence="15">
    <location>
        <begin position="1282"/>
        <end position="1352"/>
    </location>
</feature>
<dbReference type="PROSITE" id="PS01359">
    <property type="entry name" value="ZF_PHD_1"/>
    <property type="match status" value="1"/>
</dbReference>
<dbReference type="Proteomes" id="UP000494206">
    <property type="component" value="Unassembled WGS sequence"/>
</dbReference>
<dbReference type="Pfam" id="PF00628">
    <property type="entry name" value="PHD"/>
    <property type="match status" value="1"/>
</dbReference>
<dbReference type="GO" id="GO:0003677">
    <property type="term" value="F:DNA binding"/>
    <property type="evidence" value="ECO:0007669"/>
    <property type="project" value="TreeGrafter"/>
</dbReference>
<evidence type="ECO:0000259" key="17">
    <source>
        <dbReference type="PROSITE" id="PS50827"/>
    </source>
</evidence>
<keyword evidence="20" id="KW-1185">Reference proteome</keyword>
<evidence type="ECO:0000256" key="4">
    <source>
        <dbReference type="ARBA" id="ARBA00022833"/>
    </source>
</evidence>
<organism evidence="19 20">
    <name type="scientific">Caenorhabditis bovis</name>
    <dbReference type="NCBI Taxonomy" id="2654633"/>
    <lineage>
        <taxon>Eukaryota</taxon>
        <taxon>Metazoa</taxon>
        <taxon>Ecdysozoa</taxon>
        <taxon>Nematoda</taxon>
        <taxon>Chromadorea</taxon>
        <taxon>Rhabditida</taxon>
        <taxon>Rhabditina</taxon>
        <taxon>Rhabditomorpha</taxon>
        <taxon>Rhabditoidea</taxon>
        <taxon>Rhabditidae</taxon>
        <taxon>Peloderinae</taxon>
        <taxon>Caenorhabditis</taxon>
    </lineage>
</organism>
<evidence type="ECO:0000259" key="15">
    <source>
        <dbReference type="PROSITE" id="PS50014"/>
    </source>
</evidence>
<dbReference type="Gene3D" id="1.20.920.10">
    <property type="entry name" value="Bromodomain-like"/>
    <property type="match status" value="1"/>
</dbReference>
<dbReference type="PRINTS" id="PR00503">
    <property type="entry name" value="BROMODOMAIN"/>
</dbReference>
<feature type="domain" description="DDT" evidence="17">
    <location>
        <begin position="438"/>
        <end position="505"/>
    </location>
</feature>
<dbReference type="InterPro" id="IPR013136">
    <property type="entry name" value="WSTF_Acf1_Cbp146"/>
</dbReference>
<evidence type="ECO:0000256" key="12">
    <source>
        <dbReference type="PROSITE-ProRule" id="PRU00475"/>
    </source>
</evidence>
<dbReference type="InterPro" id="IPR028942">
    <property type="entry name" value="WHIM1_dom"/>
</dbReference>
<sequence>MPLLNKKPFKKLPPPNDVSPDTKVFFLEATQEIFTNHDDYYKRMVLLNSTCWSCALTRKTNLTYFEAVESEQEAANDLSIFPDYLVKPILFIVSNYTKRGRFEDLVNDIFWIMKDRFFISEEVIYSERNRRMPAKIVGSFVIPEESGPLCEPLAVQEAKEPKLPPSENYRYTIQILDGLHVSDDGLREGVPPEKIFRSKNVGSRQKIKLFLKNSTEIPYSGDHYVVRDEYLADGIVRNLRWNLIMSGSEPTCPSTPVTQRGRIPNVLKPGYVEPFKKIKKIKTADESGPKPRGRPKKNPDATPTKSVKKRKNKDIQDSESTPKKRKSLSAPKMSEKKRQKIIEQQAELEFLFSEAKRLGIDVGELQQSEKVLSSKVISEFKLVVKEAKDKEREQLKEEKRRKNKEKINYNKKRDDLMCDDLKPMPKLPKLQLPPWLSDEEFSELLFIMQFFCSFKELLPLKEIRGHTEILFSDVVIAVKCNDPQNSPYADLMRVLLSARTDIADEEDGDEADFSNREEVYLLNSQSCDPGNPIHGDVIREITVAHEMVRKIHGKSVRHLPVDWMTLSEVIRLIFITSGYYSGHSTHRHRLFSRGNFKGFEDPCYELREQNPELIEKLKTQTVFDMEPHERLIIMKTIILQLLTYAKFRNFIEQKQNQMFEKRKDIKKLKLWDAAQEQEANSARVALEHEIDEASKSGAAMKPIQQGAVAKRLRAHLKAINENRRDDKNDLESILLVGVPYNELELDEIVKARELQKLECAALQKKMIQSVYDIQVSTGDIFLGNDRAFRRYFVIDNLPALIVENCTEADRIGECEEPTMIANPECLVESEDRRVYVCSGEMATCNVHGRRRLERPRWCYIPDVDTLEKLIGVLNPRGFRECELNEQLAFYKPSLEELLESTSEIVENGEWLEALMTHDTDPGDTYNIDWEAELRDLLLDFEEKVDQGQMGSLNATFGVDRATWRQHLRESGDVSDLLNVEIKIGNEVVVTPDDAKQFNEVKQLALAFLQIVQCIGIKFIRMPFAVRKEEVLRATETFRRWQRALLECGSLSALTLFLSTLESAIQWDKSRLQGKCRQCRRKGATSELVLCHECDNCYHLACVKLARDAPTPIEWYCSACRAQSRKLANEAKRKARDVIEPLEADVGSEEHTIEMDDGGVGSGRPQRSSDTENQNVTRTQSGRAVRKVHYTELAVATPPLKPRQRKSNVASSERPARAKHVRTFDDFSNIESSEDEEFSDRRQRRSMKRKQSSPPEIVNPSRNSATSIKEKMAALEQLLKESMRQECSWPFLEPVDPKEVPDYYDVIKRPMDLRSMMNKLKQRVYNHPEEVRNDFDLIITNCETYNETESEIFQLSRELEAFVVGRMDAIVKGM</sequence>
<keyword evidence="3 11" id="KW-0863">Zinc-finger</keyword>
<dbReference type="GO" id="GO:0045740">
    <property type="term" value="P:positive regulation of DNA replication"/>
    <property type="evidence" value="ECO:0007669"/>
    <property type="project" value="TreeGrafter"/>
</dbReference>
<feature type="compositionally biased region" description="Basic and acidic residues" evidence="14">
    <location>
        <begin position="313"/>
        <end position="322"/>
    </location>
</feature>
<evidence type="ECO:0000256" key="14">
    <source>
        <dbReference type="SAM" id="MobiDB-lite"/>
    </source>
</evidence>
<evidence type="ECO:0000256" key="11">
    <source>
        <dbReference type="PROSITE-ProRule" id="PRU00146"/>
    </source>
</evidence>
<dbReference type="GO" id="GO:0006355">
    <property type="term" value="P:regulation of DNA-templated transcription"/>
    <property type="evidence" value="ECO:0007669"/>
    <property type="project" value="TreeGrafter"/>
</dbReference>
<evidence type="ECO:0000259" key="18">
    <source>
        <dbReference type="PROSITE" id="PS51136"/>
    </source>
</evidence>
<dbReference type="InterPro" id="IPR019787">
    <property type="entry name" value="Znf_PHD-finger"/>
</dbReference>
<dbReference type="PROSITE" id="PS50827">
    <property type="entry name" value="DDT"/>
    <property type="match status" value="1"/>
</dbReference>
<dbReference type="Gene3D" id="3.30.40.10">
    <property type="entry name" value="Zinc/RING finger domain, C3HC4 (zinc finger)"/>
    <property type="match status" value="1"/>
</dbReference>
<comment type="subcellular location">
    <subcellularLocation>
        <location evidence="1 12">Nucleus</location>
    </subcellularLocation>
</comment>
<dbReference type="PROSITE" id="PS00633">
    <property type="entry name" value="BROMODOMAIN_1"/>
    <property type="match status" value="1"/>
</dbReference>
<feature type="domain" description="PHD-type" evidence="16">
    <location>
        <begin position="1072"/>
        <end position="1122"/>
    </location>
</feature>
<name>A0A8S1EVE3_9PELO</name>
<evidence type="ECO:0000256" key="9">
    <source>
        <dbReference type="ARBA" id="ARBA00023242"/>
    </source>
</evidence>
<feature type="region of interest" description="Disordered" evidence="14">
    <location>
        <begin position="278"/>
        <end position="339"/>
    </location>
</feature>
<protein>
    <recommendedName>
        <fullName evidence="21">Bromodomain adjacent to zinc finger domain protein 1A</fullName>
    </recommendedName>
</protein>
<reference evidence="19 20" key="1">
    <citation type="submission" date="2020-04" db="EMBL/GenBank/DDBJ databases">
        <authorList>
            <person name="Laetsch R D."/>
            <person name="Stevens L."/>
            <person name="Kumar S."/>
            <person name="Blaxter L. M."/>
        </authorList>
    </citation>
    <scope>NUCLEOTIDE SEQUENCE [LARGE SCALE GENOMIC DNA]</scope>
</reference>
<keyword evidence="5" id="KW-0805">Transcription regulation</keyword>
<evidence type="ECO:0000256" key="8">
    <source>
        <dbReference type="ARBA" id="ARBA00023163"/>
    </source>
</evidence>
<comment type="caution">
    <text evidence="19">The sequence shown here is derived from an EMBL/GenBank/DDBJ whole genome shotgun (WGS) entry which is preliminary data.</text>
</comment>
<gene>
    <name evidence="19" type="ORF">CBOVIS_LOCUS7595</name>
</gene>
<dbReference type="InterPro" id="IPR028941">
    <property type="entry name" value="WHIM2_dom"/>
</dbReference>
<evidence type="ECO:0000313" key="20">
    <source>
        <dbReference type="Proteomes" id="UP000494206"/>
    </source>
</evidence>
<dbReference type="InterPro" id="IPR018359">
    <property type="entry name" value="Bromodomain_CS"/>
</dbReference>
<dbReference type="Pfam" id="PF15613">
    <property type="entry name" value="WSD"/>
    <property type="match status" value="1"/>
</dbReference>
<proteinExistence type="predicted"/>
<evidence type="ECO:0000256" key="5">
    <source>
        <dbReference type="ARBA" id="ARBA00023015"/>
    </source>
</evidence>
<feature type="domain" description="WAC" evidence="18">
    <location>
        <begin position="22"/>
        <end position="129"/>
    </location>
</feature>
<evidence type="ECO:0000256" key="13">
    <source>
        <dbReference type="SAM" id="Coils"/>
    </source>
</evidence>
<keyword evidence="7 10" id="KW-0103">Bromodomain</keyword>
<dbReference type="PROSITE" id="PS50016">
    <property type="entry name" value="ZF_PHD_2"/>
    <property type="match status" value="1"/>
</dbReference>
<keyword evidence="6 13" id="KW-0175">Coiled coil</keyword>
<dbReference type="GO" id="GO:0000228">
    <property type="term" value="C:nuclear chromosome"/>
    <property type="evidence" value="ECO:0007669"/>
    <property type="project" value="TreeGrafter"/>
</dbReference>
<dbReference type="PANTHER" id="PTHR46510:SF1">
    <property type="entry name" value="BROMODOMAIN ADJACENT TO ZINC FINGER DOMAIN PROTEIN 1A"/>
    <property type="match status" value="1"/>
</dbReference>
<evidence type="ECO:0008006" key="21">
    <source>
        <dbReference type="Google" id="ProtNLM"/>
    </source>
</evidence>
<dbReference type="PANTHER" id="PTHR46510">
    <property type="entry name" value="BROMODOMAIN ADJACENT TO ZINC FINGER DOMAIN PROTEIN 1A"/>
    <property type="match status" value="1"/>
</dbReference>
<dbReference type="SMART" id="SM00249">
    <property type="entry name" value="PHD"/>
    <property type="match status" value="1"/>
</dbReference>
<dbReference type="InterPro" id="IPR001965">
    <property type="entry name" value="Znf_PHD"/>
</dbReference>
<dbReference type="GO" id="GO:0008270">
    <property type="term" value="F:zinc ion binding"/>
    <property type="evidence" value="ECO:0007669"/>
    <property type="project" value="UniProtKB-KW"/>
</dbReference>
<dbReference type="InterPro" id="IPR047171">
    <property type="entry name" value="BAZ1A"/>
</dbReference>
<keyword evidence="2" id="KW-0479">Metal-binding</keyword>
<evidence type="ECO:0000256" key="3">
    <source>
        <dbReference type="ARBA" id="ARBA00022771"/>
    </source>
</evidence>
<keyword evidence="4" id="KW-0862">Zinc</keyword>
<evidence type="ECO:0000256" key="6">
    <source>
        <dbReference type="ARBA" id="ARBA00023054"/>
    </source>
</evidence>
<dbReference type="SMART" id="SM00297">
    <property type="entry name" value="BROMO"/>
    <property type="match status" value="1"/>
</dbReference>
<dbReference type="PROSITE" id="PS51136">
    <property type="entry name" value="WAC"/>
    <property type="match status" value="1"/>
</dbReference>
<keyword evidence="9 12" id="KW-0539">Nucleus</keyword>
<evidence type="ECO:0000313" key="19">
    <source>
        <dbReference type="EMBL" id="CAB3405395.1"/>
    </source>
</evidence>
<keyword evidence="8" id="KW-0804">Transcription</keyword>
<dbReference type="InterPro" id="IPR036427">
    <property type="entry name" value="Bromodomain-like_sf"/>
</dbReference>
<dbReference type="InterPro" id="IPR011011">
    <property type="entry name" value="Znf_FYVE_PHD"/>
</dbReference>
<feature type="compositionally biased region" description="Basic residues" evidence="14">
    <location>
        <begin position="1241"/>
        <end position="1250"/>
    </location>
</feature>
<dbReference type="SMART" id="SM00571">
    <property type="entry name" value="DDT"/>
    <property type="match status" value="1"/>
</dbReference>
<dbReference type="GO" id="GO:0031445">
    <property type="term" value="P:regulation of heterochromatin formation"/>
    <property type="evidence" value="ECO:0007669"/>
    <property type="project" value="TreeGrafter"/>
</dbReference>
<dbReference type="Pfam" id="PF00439">
    <property type="entry name" value="Bromodomain"/>
    <property type="match status" value="1"/>
</dbReference>